<dbReference type="InterPro" id="IPR043675">
    <property type="entry name" value="TrmR_methyltr"/>
</dbReference>
<name>A0A9Q4FZ29_SALAG</name>
<dbReference type="CDD" id="cd02440">
    <property type="entry name" value="AdoMet_MTases"/>
    <property type="match status" value="1"/>
</dbReference>
<dbReference type="InterPro" id="IPR002935">
    <property type="entry name" value="SAM_O-MeTrfase"/>
</dbReference>
<evidence type="ECO:0000256" key="1">
    <source>
        <dbReference type="ARBA" id="ARBA00022603"/>
    </source>
</evidence>
<dbReference type="PANTHER" id="PTHR10509">
    <property type="entry name" value="O-METHYLTRANSFERASE-RELATED"/>
    <property type="match status" value="1"/>
</dbReference>
<keyword evidence="3 4" id="KW-0949">S-adenosyl-L-methionine</keyword>
<evidence type="ECO:0000313" key="5">
    <source>
        <dbReference type="EMBL" id="MCR6096946.1"/>
    </source>
</evidence>
<keyword evidence="4" id="KW-0460">Magnesium</keyword>
<feature type="binding site" evidence="4">
    <location>
        <position position="37"/>
    </location>
    <ligand>
        <name>S-adenosyl-L-methionine</name>
        <dbReference type="ChEBI" id="CHEBI:59789"/>
    </ligand>
</feature>
<keyword evidence="2 4" id="KW-0808">Transferase</keyword>
<comment type="similarity">
    <text evidence="4">Belongs to the class I-like SAM-binding methyltransferase superfamily. Cation-dependent O-methyltransferase family.</text>
</comment>
<dbReference type="Gene3D" id="3.40.50.150">
    <property type="entry name" value="Vaccinia Virus protein VP39"/>
    <property type="match status" value="1"/>
</dbReference>
<dbReference type="Pfam" id="PF01596">
    <property type="entry name" value="Methyltransf_3"/>
    <property type="match status" value="1"/>
</dbReference>
<comment type="function">
    <text evidence="4">Catalyzes the methylation of 5-hydroxyuridine (ho5U) to form 5-methoxyuridine (mo5U) at position 34 in tRNAs.</text>
</comment>
<feature type="binding site" evidence="4">
    <location>
        <position position="132"/>
    </location>
    <ligand>
        <name>Mg(2+)</name>
        <dbReference type="ChEBI" id="CHEBI:18420"/>
    </ligand>
</feature>
<dbReference type="InterPro" id="IPR050362">
    <property type="entry name" value="Cation-dep_OMT"/>
</dbReference>
<dbReference type="GO" id="GO:0000287">
    <property type="term" value="F:magnesium ion binding"/>
    <property type="evidence" value="ECO:0007669"/>
    <property type="project" value="UniProtKB-UniRule"/>
</dbReference>
<dbReference type="Proteomes" id="UP001057753">
    <property type="component" value="Unassembled WGS sequence"/>
</dbReference>
<comment type="caution">
    <text evidence="5">The sequence shown here is derived from an EMBL/GenBank/DDBJ whole genome shotgun (WGS) entry which is preliminary data.</text>
</comment>
<keyword evidence="4" id="KW-0479">Metal-binding</keyword>
<feature type="binding site" evidence="4">
    <location>
        <begin position="112"/>
        <end position="113"/>
    </location>
    <ligand>
        <name>S-adenosyl-L-methionine</name>
        <dbReference type="ChEBI" id="CHEBI:59789"/>
    </ligand>
</feature>
<keyword evidence="6" id="KW-1185">Reference proteome</keyword>
<dbReference type="RefSeq" id="WP_257821428.1">
    <property type="nucleotide sequence ID" value="NZ_JABXYM010000001.1"/>
</dbReference>
<dbReference type="GO" id="GO:0030488">
    <property type="term" value="P:tRNA methylation"/>
    <property type="evidence" value="ECO:0007669"/>
    <property type="project" value="UniProtKB-UniRule"/>
</dbReference>
<proteinExistence type="inferred from homology"/>
<sequence>MKKNDKVVDYHTSLIRKRADDITALEQIAQKDNIPIMEIDGIETMLQFLRIHQSQRILEIGTAIGYSGIRMLQTLSKAELYTIERDEMRVANAVENANKCGVGSRFHIIPGDALNVYETVQTYAPFDVLFIDAAKGQYSSFFSLYEPMLKKDGLIFSDNVLFKGMVAGEVETTTRAVTSMVKKIRSFNKKLMDHPRFTSVLLPVGDGLMVTIKNEEMKREDCEQYEDT</sequence>
<keyword evidence="4" id="KW-0819">tRNA processing</keyword>
<evidence type="ECO:0000313" key="6">
    <source>
        <dbReference type="Proteomes" id="UP001057753"/>
    </source>
</evidence>
<evidence type="ECO:0000256" key="4">
    <source>
        <dbReference type="HAMAP-Rule" id="MF_02217"/>
    </source>
</evidence>
<feature type="binding site" evidence="4">
    <location>
        <position position="158"/>
    </location>
    <ligand>
        <name>Mg(2+)</name>
        <dbReference type="ChEBI" id="CHEBI:18420"/>
    </ligand>
</feature>
<dbReference type="EMBL" id="JABXYM010000001">
    <property type="protein sequence ID" value="MCR6096946.1"/>
    <property type="molecule type" value="Genomic_DNA"/>
</dbReference>
<reference evidence="5" key="1">
    <citation type="submission" date="2020-06" db="EMBL/GenBank/DDBJ databases">
        <title>Insight into the genomes of haloalkaliphilic bacilli from Kenyan soda lakes.</title>
        <authorList>
            <person name="Mwirichia R."/>
            <person name="Villamizar G.C."/>
            <person name="Poehlein A."/>
            <person name="Mugweru J."/>
            <person name="Kipnyargis A."/>
            <person name="Kiplimo D."/>
            <person name="Orwa P."/>
            <person name="Daniel R."/>
        </authorList>
    </citation>
    <scope>NUCLEOTIDE SEQUENCE</scope>
    <source>
        <strain evidence="5">B1096_S55</strain>
    </source>
</reference>
<feature type="binding site" evidence="4">
    <location>
        <position position="84"/>
    </location>
    <ligand>
        <name>S-adenosyl-L-methionine</name>
        <dbReference type="ChEBI" id="CHEBI:59789"/>
    </ligand>
</feature>
<dbReference type="PANTHER" id="PTHR10509:SF14">
    <property type="entry name" value="CAFFEOYL-COA O-METHYLTRANSFERASE 3-RELATED"/>
    <property type="match status" value="1"/>
</dbReference>
<dbReference type="HAMAP" id="MF_02217">
    <property type="entry name" value="TrmR_methyltr"/>
    <property type="match status" value="1"/>
</dbReference>
<comment type="catalytic activity">
    <reaction evidence="4">
        <text>5-hydroxyuridine(34) in tRNA + S-adenosyl-L-methionine = 5-methoxyuridine(34) in tRNA + S-adenosyl-L-homocysteine + H(+)</text>
        <dbReference type="Rhea" id="RHEA:60524"/>
        <dbReference type="Rhea" id="RHEA-COMP:13381"/>
        <dbReference type="Rhea" id="RHEA-COMP:15591"/>
        <dbReference type="ChEBI" id="CHEBI:15378"/>
        <dbReference type="ChEBI" id="CHEBI:57856"/>
        <dbReference type="ChEBI" id="CHEBI:59789"/>
        <dbReference type="ChEBI" id="CHEBI:136877"/>
        <dbReference type="ChEBI" id="CHEBI:143860"/>
    </reaction>
</comment>
<feature type="binding site" evidence="4">
    <location>
        <position position="159"/>
    </location>
    <ligand>
        <name>Mg(2+)</name>
        <dbReference type="ChEBI" id="CHEBI:18420"/>
    </ligand>
</feature>
<evidence type="ECO:0000256" key="3">
    <source>
        <dbReference type="ARBA" id="ARBA00022691"/>
    </source>
</evidence>
<feature type="binding site" evidence="4">
    <location>
        <position position="67"/>
    </location>
    <ligand>
        <name>S-adenosyl-L-methionine</name>
        <dbReference type="ChEBI" id="CHEBI:59789"/>
    </ligand>
</feature>
<feature type="binding site" evidence="4">
    <location>
        <position position="132"/>
    </location>
    <ligand>
        <name>S-adenosyl-L-methionine</name>
        <dbReference type="ChEBI" id="CHEBI:59789"/>
    </ligand>
</feature>
<keyword evidence="1 4" id="KW-0489">Methyltransferase</keyword>
<accession>A0A9Q4FZ29</accession>
<dbReference type="GO" id="GO:0008757">
    <property type="term" value="F:S-adenosylmethionine-dependent methyltransferase activity"/>
    <property type="evidence" value="ECO:0007669"/>
    <property type="project" value="TreeGrafter"/>
</dbReference>
<dbReference type="InterPro" id="IPR029063">
    <property type="entry name" value="SAM-dependent_MTases_sf"/>
</dbReference>
<evidence type="ECO:0000256" key="2">
    <source>
        <dbReference type="ARBA" id="ARBA00022679"/>
    </source>
</evidence>
<dbReference type="SUPFAM" id="SSF53335">
    <property type="entry name" value="S-adenosyl-L-methionine-dependent methyltransferases"/>
    <property type="match status" value="1"/>
</dbReference>
<organism evidence="5 6">
    <name type="scientific">Salipaludibacillus agaradhaerens</name>
    <name type="common">Bacillus agaradhaerens</name>
    <dbReference type="NCBI Taxonomy" id="76935"/>
    <lineage>
        <taxon>Bacteria</taxon>
        <taxon>Bacillati</taxon>
        <taxon>Bacillota</taxon>
        <taxon>Bacilli</taxon>
        <taxon>Bacillales</taxon>
        <taxon>Bacillaceae</taxon>
    </lineage>
</organism>
<dbReference type="AlphaFoldDB" id="A0A9Q4FZ29"/>
<gene>
    <name evidence="4" type="primary">trmR</name>
    <name evidence="5" type="ORF">HXA33_10290</name>
</gene>
<protein>
    <recommendedName>
        <fullName evidence="4">tRNA 5-hydroxyuridine methyltransferase</fullName>
        <ecNumber evidence="4">2.1.1.-</ecNumber>
    </recommendedName>
    <alternativeName>
        <fullName evidence="4">ho5U methyltransferase</fullName>
    </alternativeName>
</protein>
<dbReference type="EC" id="2.1.1.-" evidence="4"/>
<dbReference type="GO" id="GO:0008171">
    <property type="term" value="F:O-methyltransferase activity"/>
    <property type="evidence" value="ECO:0007669"/>
    <property type="project" value="InterPro"/>
</dbReference>
<dbReference type="GO" id="GO:0016300">
    <property type="term" value="F:tRNA (uridine) methyltransferase activity"/>
    <property type="evidence" value="ECO:0007669"/>
    <property type="project" value="UniProtKB-UniRule"/>
</dbReference>
<dbReference type="PROSITE" id="PS51682">
    <property type="entry name" value="SAM_OMT_I"/>
    <property type="match status" value="1"/>
</dbReference>
<comment type="subunit">
    <text evidence="4">Homodimer.</text>
</comment>